<feature type="transmembrane region" description="Helical" evidence="1">
    <location>
        <begin position="68"/>
        <end position="86"/>
    </location>
</feature>
<comment type="caution">
    <text evidence="2">The sequence shown here is derived from an EMBL/GenBank/DDBJ whole genome shotgun (WGS) entry which is preliminary data.</text>
</comment>
<dbReference type="RefSeq" id="WP_189111916.1">
    <property type="nucleotide sequence ID" value="NZ_BMMV01000044.1"/>
</dbReference>
<organism evidence="2 3">
    <name type="scientific">Streptomyces camponoticapitis</name>
    <dbReference type="NCBI Taxonomy" id="1616125"/>
    <lineage>
        <taxon>Bacteria</taxon>
        <taxon>Bacillati</taxon>
        <taxon>Actinomycetota</taxon>
        <taxon>Actinomycetes</taxon>
        <taxon>Kitasatosporales</taxon>
        <taxon>Streptomycetaceae</taxon>
        <taxon>Streptomyces</taxon>
    </lineage>
</organism>
<feature type="transmembrane region" description="Helical" evidence="1">
    <location>
        <begin position="40"/>
        <end position="62"/>
    </location>
</feature>
<evidence type="ECO:0000313" key="3">
    <source>
        <dbReference type="Proteomes" id="UP000660265"/>
    </source>
</evidence>
<evidence type="ECO:0000313" key="2">
    <source>
        <dbReference type="EMBL" id="GGK30927.1"/>
    </source>
</evidence>
<sequence length="212" mass="23195">MARGLWQSGLADWYGPGTPVVQRVRGYRPNRRGQIKLGRWMRVGLLRGVSGVAACVALIVGVNPSVDGVDRALVCALALIWASLLWRCSLIRVVLRPGEIVRHGVWRHVVVPCSDVNVLHRDSWRGGLVLETHTGETIDFLWFDKSLWDVLYDFSDVCTDAMRSHARVASMGGQTEMPAGLQRRFTWSVGADPLAAAAAICLGLALLAAVRG</sequence>
<keyword evidence="3" id="KW-1185">Reference proteome</keyword>
<name>A0ABQ2EXQ2_9ACTN</name>
<dbReference type="EMBL" id="BMMV01000044">
    <property type="protein sequence ID" value="GGK30927.1"/>
    <property type="molecule type" value="Genomic_DNA"/>
</dbReference>
<evidence type="ECO:0000256" key="1">
    <source>
        <dbReference type="SAM" id="Phobius"/>
    </source>
</evidence>
<reference evidence="3" key="1">
    <citation type="journal article" date="2019" name="Int. J. Syst. Evol. Microbiol.">
        <title>The Global Catalogue of Microorganisms (GCM) 10K type strain sequencing project: providing services to taxonomists for standard genome sequencing and annotation.</title>
        <authorList>
            <consortium name="The Broad Institute Genomics Platform"/>
            <consortium name="The Broad Institute Genome Sequencing Center for Infectious Disease"/>
            <person name="Wu L."/>
            <person name="Ma J."/>
        </authorList>
    </citation>
    <scope>NUCLEOTIDE SEQUENCE [LARGE SCALE GENOMIC DNA]</scope>
    <source>
        <strain evidence="3">CGMCC 4.7275</strain>
    </source>
</reference>
<proteinExistence type="predicted"/>
<gene>
    <name evidence="2" type="ORF">GCM10011583_73490</name>
</gene>
<evidence type="ECO:0008006" key="4">
    <source>
        <dbReference type="Google" id="ProtNLM"/>
    </source>
</evidence>
<feature type="transmembrane region" description="Helical" evidence="1">
    <location>
        <begin position="185"/>
        <end position="210"/>
    </location>
</feature>
<accession>A0ABQ2EXQ2</accession>
<keyword evidence="1" id="KW-1133">Transmembrane helix</keyword>
<keyword evidence="1" id="KW-0812">Transmembrane</keyword>
<keyword evidence="1" id="KW-0472">Membrane</keyword>
<dbReference type="Proteomes" id="UP000660265">
    <property type="component" value="Unassembled WGS sequence"/>
</dbReference>
<protein>
    <recommendedName>
        <fullName evidence="4">PH domain-containing protein</fullName>
    </recommendedName>
</protein>